<protein>
    <submittedName>
        <fullName evidence="1">Uncharacterized protein</fullName>
    </submittedName>
</protein>
<dbReference type="AlphaFoldDB" id="A0A2R6WQQ6"/>
<dbReference type="OMA" id="RICNAWN"/>
<name>A0A2R6WQQ6_MARPO</name>
<accession>A0A2R6WQQ6</accession>
<evidence type="ECO:0000313" key="1">
    <source>
        <dbReference type="EMBL" id="PTQ36181.1"/>
    </source>
</evidence>
<sequence length="244" mass="30202">MACPDNQFEAVIGEKRFSRVRPVDDEERKKRIFDTYSYCSLDVKGLNKQLEYNQWKKDQEEAEKKAYAEYQDMKNRNMKYYEEQVRLRKKENDLEAAKEWTEQHKERVAQDVAERLWRMQINDRYGPLTRDRYVQQDLEPAREIAIYNKLQEKWCDQIDTKEAQRKKDYAEHMDYIHRQCMARKTMREREEFIGRRLFEDNRELMKTQMCEAGWKQQEAREEKRENHMYQIKPEYFAQFQTRSR</sequence>
<dbReference type="EMBL" id="KZ772737">
    <property type="protein sequence ID" value="PTQ36181.1"/>
    <property type="molecule type" value="Genomic_DNA"/>
</dbReference>
<dbReference type="OrthoDB" id="1875998at2759"/>
<dbReference type="Proteomes" id="UP000244005">
    <property type="component" value="Unassembled WGS sequence"/>
</dbReference>
<proteinExistence type="predicted"/>
<organism evidence="1 2">
    <name type="scientific">Marchantia polymorpha</name>
    <name type="common">Common liverwort</name>
    <name type="synonym">Marchantia aquatica</name>
    <dbReference type="NCBI Taxonomy" id="3197"/>
    <lineage>
        <taxon>Eukaryota</taxon>
        <taxon>Viridiplantae</taxon>
        <taxon>Streptophyta</taxon>
        <taxon>Embryophyta</taxon>
        <taxon>Marchantiophyta</taxon>
        <taxon>Marchantiopsida</taxon>
        <taxon>Marchantiidae</taxon>
        <taxon>Marchantiales</taxon>
        <taxon>Marchantiaceae</taxon>
        <taxon>Marchantia</taxon>
    </lineage>
</organism>
<dbReference type="Gramene" id="Mp1g23730.2">
    <property type="protein sequence ID" value="Mp1g23730.2.cds"/>
    <property type="gene ID" value="Mp1g23730"/>
</dbReference>
<keyword evidence="2" id="KW-1185">Reference proteome</keyword>
<evidence type="ECO:0000313" key="2">
    <source>
        <dbReference type="Proteomes" id="UP000244005"/>
    </source>
</evidence>
<reference evidence="2" key="1">
    <citation type="journal article" date="2017" name="Cell">
        <title>Insights into land plant evolution garnered from the Marchantia polymorpha genome.</title>
        <authorList>
            <person name="Bowman J.L."/>
            <person name="Kohchi T."/>
            <person name="Yamato K.T."/>
            <person name="Jenkins J."/>
            <person name="Shu S."/>
            <person name="Ishizaki K."/>
            <person name="Yamaoka S."/>
            <person name="Nishihama R."/>
            <person name="Nakamura Y."/>
            <person name="Berger F."/>
            <person name="Adam C."/>
            <person name="Aki S.S."/>
            <person name="Althoff F."/>
            <person name="Araki T."/>
            <person name="Arteaga-Vazquez M.A."/>
            <person name="Balasubrmanian S."/>
            <person name="Barry K."/>
            <person name="Bauer D."/>
            <person name="Boehm C.R."/>
            <person name="Briginshaw L."/>
            <person name="Caballero-Perez J."/>
            <person name="Catarino B."/>
            <person name="Chen F."/>
            <person name="Chiyoda S."/>
            <person name="Chovatia M."/>
            <person name="Davies K.M."/>
            <person name="Delmans M."/>
            <person name="Demura T."/>
            <person name="Dierschke T."/>
            <person name="Dolan L."/>
            <person name="Dorantes-Acosta A.E."/>
            <person name="Eklund D.M."/>
            <person name="Florent S.N."/>
            <person name="Flores-Sandoval E."/>
            <person name="Fujiyama A."/>
            <person name="Fukuzawa H."/>
            <person name="Galik B."/>
            <person name="Grimanelli D."/>
            <person name="Grimwood J."/>
            <person name="Grossniklaus U."/>
            <person name="Hamada T."/>
            <person name="Haseloff J."/>
            <person name="Hetherington A.J."/>
            <person name="Higo A."/>
            <person name="Hirakawa Y."/>
            <person name="Hundley H.N."/>
            <person name="Ikeda Y."/>
            <person name="Inoue K."/>
            <person name="Inoue S.I."/>
            <person name="Ishida S."/>
            <person name="Jia Q."/>
            <person name="Kakita M."/>
            <person name="Kanazawa T."/>
            <person name="Kawai Y."/>
            <person name="Kawashima T."/>
            <person name="Kennedy M."/>
            <person name="Kinose K."/>
            <person name="Kinoshita T."/>
            <person name="Kohara Y."/>
            <person name="Koide E."/>
            <person name="Komatsu K."/>
            <person name="Kopischke S."/>
            <person name="Kubo M."/>
            <person name="Kyozuka J."/>
            <person name="Lagercrantz U."/>
            <person name="Lin S.S."/>
            <person name="Lindquist E."/>
            <person name="Lipzen A.M."/>
            <person name="Lu C.W."/>
            <person name="De Luna E."/>
            <person name="Martienssen R.A."/>
            <person name="Minamino N."/>
            <person name="Mizutani M."/>
            <person name="Mizutani M."/>
            <person name="Mochizuki N."/>
            <person name="Monte I."/>
            <person name="Mosher R."/>
            <person name="Nagasaki H."/>
            <person name="Nakagami H."/>
            <person name="Naramoto S."/>
            <person name="Nishitani K."/>
            <person name="Ohtani M."/>
            <person name="Okamoto T."/>
            <person name="Okumura M."/>
            <person name="Phillips J."/>
            <person name="Pollak B."/>
            <person name="Reinders A."/>
            <person name="Rovekamp M."/>
            <person name="Sano R."/>
            <person name="Sawa S."/>
            <person name="Schmid M.W."/>
            <person name="Shirakawa M."/>
            <person name="Solano R."/>
            <person name="Spunde A."/>
            <person name="Suetsugu N."/>
            <person name="Sugano S."/>
            <person name="Sugiyama A."/>
            <person name="Sun R."/>
            <person name="Suzuki Y."/>
            <person name="Takenaka M."/>
            <person name="Takezawa D."/>
            <person name="Tomogane H."/>
            <person name="Tsuzuki M."/>
            <person name="Ueda T."/>
            <person name="Umeda M."/>
            <person name="Ward J.M."/>
            <person name="Watanabe Y."/>
            <person name="Yazaki K."/>
            <person name="Yokoyama R."/>
            <person name="Yoshitake Y."/>
            <person name="Yotsui I."/>
            <person name="Zachgo S."/>
            <person name="Schmutz J."/>
        </authorList>
    </citation>
    <scope>NUCLEOTIDE SEQUENCE [LARGE SCALE GENOMIC DNA]</scope>
    <source>
        <strain evidence="2">Tak-1</strain>
    </source>
</reference>
<gene>
    <name evidence="1" type="ORF">MARPO_0065s0004</name>
</gene>
<dbReference type="EMBL" id="KZ772737">
    <property type="protein sequence ID" value="PTQ36180.1"/>
    <property type="molecule type" value="Genomic_DNA"/>
</dbReference>
<reference evidence="1" key="2">
    <citation type="submission" date="2017-12" db="EMBL/GenBank/DDBJ databases">
        <title>WGS assembly of Marchantia polymorpha.</title>
        <authorList>
            <person name="Bowman J.L."/>
            <person name="Kohchi T."/>
            <person name="Yamato K.T."/>
            <person name="Jenkins J."/>
            <person name="Shu S."/>
            <person name="Ishizaki K."/>
            <person name="Yamaoka S."/>
            <person name="Nishihama R."/>
            <person name="Nakamura Y."/>
            <person name="Berger F."/>
            <person name="Adam C."/>
            <person name="Aki S.S."/>
            <person name="Althoff F."/>
            <person name="Araki T."/>
            <person name="Arteaga-Vazquez M.A."/>
            <person name="Balasubrmanian S."/>
            <person name="Bauer D."/>
            <person name="Boehm C.R."/>
            <person name="Briginshaw L."/>
            <person name="Caballero-Perez J."/>
            <person name="Catarino B."/>
            <person name="Chen F."/>
            <person name="Chiyoda S."/>
            <person name="Chovatia M."/>
            <person name="Davies K.M."/>
            <person name="Delmans M."/>
            <person name="Demura T."/>
            <person name="Dierschke T."/>
            <person name="Dolan L."/>
            <person name="Dorantes-Acosta A.E."/>
            <person name="Eklund D.M."/>
            <person name="Florent S.N."/>
            <person name="Flores-Sandoval E."/>
            <person name="Fujiyama A."/>
            <person name="Fukuzawa H."/>
            <person name="Galik B."/>
            <person name="Grimanelli D."/>
            <person name="Grimwood J."/>
            <person name="Grossniklaus U."/>
            <person name="Hamada T."/>
            <person name="Haseloff J."/>
            <person name="Hetherington A.J."/>
            <person name="Higo A."/>
            <person name="Hirakawa Y."/>
            <person name="Hundley H.N."/>
            <person name="Ikeda Y."/>
            <person name="Inoue K."/>
            <person name="Inoue S."/>
            <person name="Ishida S."/>
            <person name="Jia Q."/>
            <person name="Kakita M."/>
            <person name="Kanazawa T."/>
            <person name="Kawai Y."/>
            <person name="Kawashima T."/>
            <person name="Kennedy M."/>
            <person name="Kinose K."/>
            <person name="Kinoshita T."/>
            <person name="Kohara Y."/>
            <person name="Koide E."/>
            <person name="Komatsu K."/>
            <person name="Kopischke S."/>
            <person name="Kubo M."/>
            <person name="Kyozuka J."/>
            <person name="Lagercrantz U."/>
            <person name="Lin S.S."/>
            <person name="Lindquist E."/>
            <person name="Lipzen A.M."/>
            <person name="Lu C."/>
            <person name="Luna E.D."/>
            <person name="Martienssen R.A."/>
            <person name="Minamino N."/>
            <person name="Mizutani M."/>
            <person name="Mizutani M."/>
            <person name="Mochizuki N."/>
            <person name="Monte I."/>
            <person name="Mosher R."/>
            <person name="Nagasaki H."/>
            <person name="Nakagami H."/>
            <person name="Naramoto S."/>
            <person name="Nishitani K."/>
            <person name="Ohtani M."/>
            <person name="Okamoto T."/>
            <person name="Okumura M."/>
            <person name="Phillips J."/>
            <person name="Pollak B."/>
            <person name="Reinders A."/>
            <person name="Roevekamp M."/>
            <person name="Sano R."/>
            <person name="Sawa S."/>
            <person name="Schmid M.W."/>
            <person name="Shirakawa M."/>
            <person name="Solano R."/>
            <person name="Spunde A."/>
            <person name="Suetsugu N."/>
            <person name="Sugano S."/>
            <person name="Sugiyama A."/>
            <person name="Sun R."/>
            <person name="Suzuki Y."/>
            <person name="Takenaka M."/>
            <person name="Takezawa D."/>
            <person name="Tomogane H."/>
            <person name="Tsuzuki M."/>
            <person name="Ueda T."/>
            <person name="Umeda M."/>
            <person name="Ward J.M."/>
            <person name="Watanabe Y."/>
            <person name="Yazaki K."/>
            <person name="Yokoyama R."/>
            <person name="Yoshitake Y."/>
            <person name="Yotsui I."/>
            <person name="Zachgo S."/>
            <person name="Schmutz J."/>
        </authorList>
    </citation>
    <scope>NUCLEOTIDE SEQUENCE [LARGE SCALE GENOMIC DNA]</scope>
    <source>
        <strain evidence="1">Tak-1</strain>
    </source>
</reference>
<dbReference type="Gramene" id="Mp1g23730.1">
    <property type="protein sequence ID" value="Mp1g23730.1.cds"/>
    <property type="gene ID" value="Mp1g23730"/>
</dbReference>